<dbReference type="EMBL" id="RDQH01000335">
    <property type="protein sequence ID" value="RXH90530.1"/>
    <property type="molecule type" value="Genomic_DNA"/>
</dbReference>
<proteinExistence type="predicted"/>
<protein>
    <submittedName>
        <fullName evidence="1">Uncharacterized protein</fullName>
    </submittedName>
</protein>
<name>A0A498J4X3_MALDO</name>
<dbReference type="AlphaFoldDB" id="A0A498J4X3"/>
<dbReference type="STRING" id="3750.A0A498J4X3"/>
<organism evidence="1 2">
    <name type="scientific">Malus domestica</name>
    <name type="common">Apple</name>
    <name type="synonym">Pyrus malus</name>
    <dbReference type="NCBI Taxonomy" id="3750"/>
    <lineage>
        <taxon>Eukaryota</taxon>
        <taxon>Viridiplantae</taxon>
        <taxon>Streptophyta</taxon>
        <taxon>Embryophyta</taxon>
        <taxon>Tracheophyta</taxon>
        <taxon>Spermatophyta</taxon>
        <taxon>Magnoliopsida</taxon>
        <taxon>eudicotyledons</taxon>
        <taxon>Gunneridae</taxon>
        <taxon>Pentapetalae</taxon>
        <taxon>rosids</taxon>
        <taxon>fabids</taxon>
        <taxon>Rosales</taxon>
        <taxon>Rosaceae</taxon>
        <taxon>Amygdaloideae</taxon>
        <taxon>Maleae</taxon>
        <taxon>Malus</taxon>
    </lineage>
</organism>
<evidence type="ECO:0000313" key="2">
    <source>
        <dbReference type="Proteomes" id="UP000290289"/>
    </source>
</evidence>
<gene>
    <name evidence="1" type="ORF">DVH24_035294</name>
</gene>
<dbReference type="OrthoDB" id="10469721at2759"/>
<dbReference type="PANTHER" id="PTHR34201:SF6">
    <property type="entry name" value="GLYCINE-RICH PROTEIN"/>
    <property type="match status" value="1"/>
</dbReference>
<dbReference type="Proteomes" id="UP000290289">
    <property type="component" value="Chromosome 9"/>
</dbReference>
<comment type="caution">
    <text evidence="1">The sequence shown here is derived from an EMBL/GenBank/DDBJ whole genome shotgun (WGS) entry which is preliminary data.</text>
</comment>
<sequence length="131" mass="13941">MKTQSKSINTDIDSFWNWKSKPLHRNKHDDNRFSFTEVFHSSPKAERKVVLGPGGGAGIGCGAGVGFGLVGGMGYGGWCPWNQVKLVFGVGVGCGVGLGFGFGQGIGYGFSLESLLESSDSGKAIQMYHKY</sequence>
<keyword evidence="2" id="KW-1185">Reference proteome</keyword>
<accession>A0A498J4X3</accession>
<dbReference type="PANTHER" id="PTHR34201">
    <property type="entry name" value="GLYCINE-RICH PROTEIN"/>
    <property type="match status" value="1"/>
</dbReference>
<reference evidence="1 2" key="1">
    <citation type="submission" date="2018-10" db="EMBL/GenBank/DDBJ databases">
        <title>A high-quality apple genome assembly.</title>
        <authorList>
            <person name="Hu J."/>
        </authorList>
    </citation>
    <scope>NUCLEOTIDE SEQUENCE [LARGE SCALE GENOMIC DNA]</scope>
    <source>
        <strain evidence="2">cv. HFTH1</strain>
        <tissue evidence="1">Young leaf</tissue>
    </source>
</reference>
<dbReference type="InterPro" id="IPR053288">
    <property type="entry name" value="TGD_Bridge_Protein"/>
</dbReference>
<evidence type="ECO:0000313" key="1">
    <source>
        <dbReference type="EMBL" id="RXH90530.1"/>
    </source>
</evidence>